<keyword evidence="8" id="KW-0902">Two-component regulatory system</keyword>
<organism evidence="12 13">
    <name type="scientific">Cellulomonas xylanilytica</name>
    <dbReference type="NCBI Taxonomy" id="233583"/>
    <lineage>
        <taxon>Bacteria</taxon>
        <taxon>Bacillati</taxon>
        <taxon>Actinomycetota</taxon>
        <taxon>Actinomycetes</taxon>
        <taxon>Micrococcales</taxon>
        <taxon>Cellulomonadaceae</taxon>
        <taxon>Cellulomonas</taxon>
    </lineage>
</organism>
<evidence type="ECO:0000256" key="9">
    <source>
        <dbReference type="ARBA" id="ARBA00023026"/>
    </source>
</evidence>
<keyword evidence="4" id="KW-1003">Cell membrane</keyword>
<dbReference type="InterPro" id="IPR036890">
    <property type="entry name" value="HATPase_C_sf"/>
</dbReference>
<dbReference type="OrthoDB" id="9806130at2"/>
<dbReference type="PRINTS" id="PR00344">
    <property type="entry name" value="BCTRLSENSOR"/>
</dbReference>
<evidence type="ECO:0000256" key="8">
    <source>
        <dbReference type="ARBA" id="ARBA00023012"/>
    </source>
</evidence>
<keyword evidence="10" id="KW-0472">Membrane</keyword>
<dbReference type="SMART" id="SM00388">
    <property type="entry name" value="HisKA"/>
    <property type="match status" value="1"/>
</dbReference>
<evidence type="ECO:0000256" key="3">
    <source>
        <dbReference type="ARBA" id="ARBA00012438"/>
    </source>
</evidence>
<protein>
    <recommendedName>
        <fullName evidence="3">histidine kinase</fullName>
        <ecNumber evidence="3">2.7.13.3</ecNumber>
    </recommendedName>
</protein>
<dbReference type="Pfam" id="PF02518">
    <property type="entry name" value="HATPase_c"/>
    <property type="match status" value="1"/>
</dbReference>
<evidence type="ECO:0000256" key="5">
    <source>
        <dbReference type="ARBA" id="ARBA00022553"/>
    </source>
</evidence>
<evidence type="ECO:0000256" key="4">
    <source>
        <dbReference type="ARBA" id="ARBA00022475"/>
    </source>
</evidence>
<reference evidence="12 13" key="1">
    <citation type="submission" date="2019-07" db="EMBL/GenBank/DDBJ databases">
        <title>Whole genome shotgun sequence of Cellulomonas xylanilytica NBRC 101102.</title>
        <authorList>
            <person name="Hosoyama A."/>
            <person name="Uohara A."/>
            <person name="Ohji S."/>
            <person name="Ichikawa N."/>
        </authorList>
    </citation>
    <scope>NUCLEOTIDE SEQUENCE [LARGE SCALE GENOMIC DNA]</scope>
    <source>
        <strain evidence="12 13">NBRC 101102</strain>
    </source>
</reference>
<dbReference type="EMBL" id="BJUB01000004">
    <property type="protein sequence ID" value="GEK21006.1"/>
    <property type="molecule type" value="Genomic_DNA"/>
</dbReference>
<dbReference type="GO" id="GO:0005886">
    <property type="term" value="C:plasma membrane"/>
    <property type="evidence" value="ECO:0007669"/>
    <property type="project" value="UniProtKB-SubCell"/>
</dbReference>
<evidence type="ECO:0000256" key="7">
    <source>
        <dbReference type="ARBA" id="ARBA00022777"/>
    </source>
</evidence>
<keyword evidence="13" id="KW-1185">Reference proteome</keyword>
<evidence type="ECO:0000256" key="6">
    <source>
        <dbReference type="ARBA" id="ARBA00022679"/>
    </source>
</evidence>
<dbReference type="PANTHER" id="PTHR44936">
    <property type="entry name" value="SENSOR PROTEIN CREC"/>
    <property type="match status" value="1"/>
</dbReference>
<keyword evidence="6" id="KW-0808">Transferase</keyword>
<evidence type="ECO:0000256" key="10">
    <source>
        <dbReference type="SAM" id="Phobius"/>
    </source>
</evidence>
<comment type="catalytic activity">
    <reaction evidence="1">
        <text>ATP + protein L-histidine = ADP + protein N-phospho-L-histidine.</text>
        <dbReference type="EC" id="2.7.13.3"/>
    </reaction>
</comment>
<dbReference type="InterPro" id="IPR004358">
    <property type="entry name" value="Sig_transdc_His_kin-like_C"/>
</dbReference>
<dbReference type="CDD" id="cd00082">
    <property type="entry name" value="HisKA"/>
    <property type="match status" value="1"/>
</dbReference>
<keyword evidence="5" id="KW-0597">Phosphoprotein</keyword>
<dbReference type="CDD" id="cd00075">
    <property type="entry name" value="HATPase"/>
    <property type="match status" value="1"/>
</dbReference>
<dbReference type="Gene3D" id="3.30.565.10">
    <property type="entry name" value="Histidine kinase-like ATPase, C-terminal domain"/>
    <property type="match status" value="1"/>
</dbReference>
<evidence type="ECO:0000256" key="2">
    <source>
        <dbReference type="ARBA" id="ARBA00004651"/>
    </source>
</evidence>
<dbReference type="PROSITE" id="PS50109">
    <property type="entry name" value="HIS_KIN"/>
    <property type="match status" value="1"/>
</dbReference>
<keyword evidence="7 12" id="KW-0418">Kinase</keyword>
<dbReference type="GO" id="GO:0000155">
    <property type="term" value="F:phosphorelay sensor kinase activity"/>
    <property type="evidence" value="ECO:0007669"/>
    <property type="project" value="InterPro"/>
</dbReference>
<evidence type="ECO:0000259" key="11">
    <source>
        <dbReference type="PROSITE" id="PS50109"/>
    </source>
</evidence>
<dbReference type="InterPro" id="IPR003594">
    <property type="entry name" value="HATPase_dom"/>
</dbReference>
<sequence length="382" mass="39564">MSRDLWFIAGMTALCAVGVGVVGALVVNRVRRVSLVAAMVVTALVPVAVVALAVWVNVGAMFLSEHDAAVARLVLGLSSLPAVVLAVVLGRFVLADVRAVGAQARGLGTGARLPAASPVTAELAELSSELARTRGRLEASRERERALESARRQVVAFVTHDLRSPLSGVGATIEGLKDGVITDTTTAYLGIGAAVERMGRMIDDLTDLSRPDGPAPSRRPQMVELSTVLTDVLAHSAPAAVAQDVTLVVDVQPGLEVMGRPDELARVLDNLVGNAVRSSGGGGTVRVAGYRHDGQVRVAVEDTCGGIPAEERAHVFEEGFQGGGAHGERRRETGSTGLGLAIVETVVAAHGGRVDVEPTDAGCLFEVRLPAPGQTTATVLQD</sequence>
<keyword evidence="10" id="KW-0812">Transmembrane</keyword>
<keyword evidence="9" id="KW-0843">Virulence</keyword>
<dbReference type="PANTHER" id="PTHR44936:SF9">
    <property type="entry name" value="SENSOR PROTEIN CREC"/>
    <property type="match status" value="1"/>
</dbReference>
<comment type="caution">
    <text evidence="12">The sequence shown here is derived from an EMBL/GenBank/DDBJ whole genome shotgun (WGS) entry which is preliminary data.</text>
</comment>
<dbReference type="EC" id="2.7.13.3" evidence="3"/>
<feature type="domain" description="Histidine kinase" evidence="11">
    <location>
        <begin position="157"/>
        <end position="373"/>
    </location>
</feature>
<dbReference type="SUPFAM" id="SSF55874">
    <property type="entry name" value="ATPase domain of HSP90 chaperone/DNA topoisomerase II/histidine kinase"/>
    <property type="match status" value="1"/>
</dbReference>
<dbReference type="SUPFAM" id="SSF47384">
    <property type="entry name" value="Homodimeric domain of signal transducing histidine kinase"/>
    <property type="match status" value="1"/>
</dbReference>
<evidence type="ECO:0000256" key="1">
    <source>
        <dbReference type="ARBA" id="ARBA00000085"/>
    </source>
</evidence>
<dbReference type="Proteomes" id="UP000321118">
    <property type="component" value="Unassembled WGS sequence"/>
</dbReference>
<dbReference type="InterPro" id="IPR050980">
    <property type="entry name" value="2C_sensor_his_kinase"/>
</dbReference>
<name>A0A510V2H9_9CELL</name>
<feature type="transmembrane region" description="Helical" evidence="10">
    <location>
        <begin position="70"/>
        <end position="94"/>
    </location>
</feature>
<dbReference type="SMART" id="SM00387">
    <property type="entry name" value="HATPase_c"/>
    <property type="match status" value="1"/>
</dbReference>
<accession>A0A510V2H9</accession>
<comment type="subcellular location">
    <subcellularLocation>
        <location evidence="2">Cell membrane</location>
        <topology evidence="2">Multi-pass membrane protein</topology>
    </subcellularLocation>
</comment>
<dbReference type="AlphaFoldDB" id="A0A510V2H9"/>
<feature type="transmembrane region" description="Helical" evidence="10">
    <location>
        <begin position="6"/>
        <end position="27"/>
    </location>
</feature>
<proteinExistence type="predicted"/>
<dbReference type="InterPro" id="IPR036097">
    <property type="entry name" value="HisK_dim/P_sf"/>
</dbReference>
<keyword evidence="10" id="KW-1133">Transmembrane helix</keyword>
<gene>
    <name evidence="12" type="ORF">CXY01_15260</name>
</gene>
<dbReference type="Pfam" id="PF00512">
    <property type="entry name" value="HisKA"/>
    <property type="match status" value="1"/>
</dbReference>
<evidence type="ECO:0000313" key="13">
    <source>
        <dbReference type="Proteomes" id="UP000321118"/>
    </source>
</evidence>
<feature type="transmembrane region" description="Helical" evidence="10">
    <location>
        <begin position="34"/>
        <end position="58"/>
    </location>
</feature>
<dbReference type="RefSeq" id="WP_146926722.1">
    <property type="nucleotide sequence ID" value="NZ_BJUB01000004.1"/>
</dbReference>
<dbReference type="Gene3D" id="1.10.287.130">
    <property type="match status" value="1"/>
</dbReference>
<dbReference type="InterPro" id="IPR003661">
    <property type="entry name" value="HisK_dim/P_dom"/>
</dbReference>
<evidence type="ECO:0000313" key="12">
    <source>
        <dbReference type="EMBL" id="GEK21006.1"/>
    </source>
</evidence>
<dbReference type="InterPro" id="IPR005467">
    <property type="entry name" value="His_kinase_dom"/>
</dbReference>